<organism evidence="2 3">
    <name type="scientific">Streptosporangium lutulentum</name>
    <dbReference type="NCBI Taxonomy" id="1461250"/>
    <lineage>
        <taxon>Bacteria</taxon>
        <taxon>Bacillati</taxon>
        <taxon>Actinomycetota</taxon>
        <taxon>Actinomycetes</taxon>
        <taxon>Streptosporangiales</taxon>
        <taxon>Streptosporangiaceae</taxon>
        <taxon>Streptosporangium</taxon>
    </lineage>
</organism>
<evidence type="ECO:0000313" key="3">
    <source>
        <dbReference type="Proteomes" id="UP001225356"/>
    </source>
</evidence>
<evidence type="ECO:0000259" key="1">
    <source>
        <dbReference type="Pfam" id="PF00561"/>
    </source>
</evidence>
<keyword evidence="3" id="KW-1185">Reference proteome</keyword>
<dbReference type="InterPro" id="IPR000073">
    <property type="entry name" value="AB_hydrolase_1"/>
</dbReference>
<sequence>MTMPAVHGEARTRDGVALSFTRHPAAEGAPRIVFAHSLALDRSLWSGVTEALGGRADMITYDCRGHGRSGRPGGPYTTGQFADDLADLLDHHGWTDAVVAGCSMGGCAAQAFASRYRHRTRAALFVDTTAWYGPDAPRDWAGRAATAREKGLGALVPLQLARWFGDAFREAEPELMNRLAGVFTANDLACYDAACEMLGAADLRRSASMIAHPATVLVGEDDQATPPAMARDLANRIGDGAAVVVPRTRHLTPLENPGAVAGALTDLLERTAERSHS</sequence>
<dbReference type="InterPro" id="IPR029058">
    <property type="entry name" value="AB_hydrolase_fold"/>
</dbReference>
<accession>A0ABT9QSB1</accession>
<keyword evidence="2" id="KW-0378">Hydrolase</keyword>
<dbReference type="Proteomes" id="UP001225356">
    <property type="component" value="Unassembled WGS sequence"/>
</dbReference>
<dbReference type="Gene3D" id="3.40.50.1820">
    <property type="entry name" value="alpha/beta hydrolase"/>
    <property type="match status" value="1"/>
</dbReference>
<proteinExistence type="predicted"/>
<gene>
    <name evidence="2" type="ORF">J2853_008840</name>
</gene>
<protein>
    <submittedName>
        <fullName evidence="2">3-oxoadipate enol-lactonase</fullName>
        <ecNumber evidence="2">3.1.1.24</ecNumber>
    </submittedName>
</protein>
<name>A0ABT9QSB1_9ACTN</name>
<dbReference type="Pfam" id="PF00561">
    <property type="entry name" value="Abhydrolase_1"/>
    <property type="match status" value="1"/>
</dbReference>
<dbReference type="EMBL" id="JAUSQU010000001">
    <property type="protein sequence ID" value="MDP9849629.1"/>
    <property type="molecule type" value="Genomic_DNA"/>
</dbReference>
<feature type="domain" description="AB hydrolase-1" evidence="1">
    <location>
        <begin position="30"/>
        <end position="257"/>
    </location>
</feature>
<dbReference type="EC" id="3.1.1.24" evidence="2"/>
<comment type="caution">
    <text evidence="2">The sequence shown here is derived from an EMBL/GenBank/DDBJ whole genome shotgun (WGS) entry which is preliminary data.</text>
</comment>
<dbReference type="GO" id="GO:0047570">
    <property type="term" value="F:3-oxoadipate enol-lactonase activity"/>
    <property type="evidence" value="ECO:0007669"/>
    <property type="project" value="UniProtKB-EC"/>
</dbReference>
<evidence type="ECO:0000313" key="2">
    <source>
        <dbReference type="EMBL" id="MDP9849629.1"/>
    </source>
</evidence>
<dbReference type="PANTHER" id="PTHR43433:SF5">
    <property type="entry name" value="AB HYDROLASE-1 DOMAIN-CONTAINING PROTEIN"/>
    <property type="match status" value="1"/>
</dbReference>
<dbReference type="InterPro" id="IPR050471">
    <property type="entry name" value="AB_hydrolase"/>
</dbReference>
<dbReference type="PANTHER" id="PTHR43433">
    <property type="entry name" value="HYDROLASE, ALPHA/BETA FOLD FAMILY PROTEIN"/>
    <property type="match status" value="1"/>
</dbReference>
<reference evidence="2 3" key="1">
    <citation type="submission" date="2023-07" db="EMBL/GenBank/DDBJ databases">
        <title>Sequencing the genomes of 1000 actinobacteria strains.</title>
        <authorList>
            <person name="Klenk H.-P."/>
        </authorList>
    </citation>
    <scope>NUCLEOTIDE SEQUENCE [LARGE SCALE GENOMIC DNA]</scope>
    <source>
        <strain evidence="2 3">DSM 46740</strain>
    </source>
</reference>
<dbReference type="SUPFAM" id="SSF53474">
    <property type="entry name" value="alpha/beta-Hydrolases"/>
    <property type="match status" value="1"/>
</dbReference>
<dbReference type="RefSeq" id="WP_307567581.1">
    <property type="nucleotide sequence ID" value="NZ_JAUSQU010000001.1"/>
</dbReference>